<organism evidence="1 2">
    <name type="scientific">Paenibacillus phyllosphaerae</name>
    <dbReference type="NCBI Taxonomy" id="274593"/>
    <lineage>
        <taxon>Bacteria</taxon>
        <taxon>Bacillati</taxon>
        <taxon>Bacillota</taxon>
        <taxon>Bacilli</taxon>
        <taxon>Bacillales</taxon>
        <taxon>Paenibacillaceae</taxon>
        <taxon>Paenibacillus</taxon>
    </lineage>
</organism>
<accession>A0A7W5B4H2</accession>
<proteinExistence type="predicted"/>
<reference evidence="1 2" key="1">
    <citation type="submission" date="2020-08" db="EMBL/GenBank/DDBJ databases">
        <title>Genomic Encyclopedia of Type Strains, Phase III (KMG-III): the genomes of soil and plant-associated and newly described type strains.</title>
        <authorList>
            <person name="Whitman W."/>
        </authorList>
    </citation>
    <scope>NUCLEOTIDE SEQUENCE [LARGE SCALE GENOMIC DNA]</scope>
    <source>
        <strain evidence="1 2">CECT 5862</strain>
    </source>
</reference>
<protein>
    <submittedName>
        <fullName evidence="1">Uncharacterized protein</fullName>
    </submittedName>
</protein>
<dbReference type="AlphaFoldDB" id="A0A7W5B4H2"/>
<dbReference type="RefSeq" id="WP_183604055.1">
    <property type="nucleotide sequence ID" value="NZ_JACHXK010000024.1"/>
</dbReference>
<dbReference type="EMBL" id="JACHXK010000024">
    <property type="protein sequence ID" value="MBB3113994.1"/>
    <property type="molecule type" value="Genomic_DNA"/>
</dbReference>
<keyword evidence="2" id="KW-1185">Reference proteome</keyword>
<evidence type="ECO:0000313" key="1">
    <source>
        <dbReference type="EMBL" id="MBB3113994.1"/>
    </source>
</evidence>
<sequence>MRTYQERMDRITLHVAEEAWKTPRLASGLWHHNDIRNNFYEAVYLLAASVDYRLAVSFPREEGAALARAILANVLSLQDQEEGSPTIGHWPLHLGDNPARAAKNPLPAELMSCLMAVVCERYASELGTELAASFEQSLAILYRSGFYLQPQRTFSHHETKYTAAKILFGDRYGDEGLLASGRSDLRLTLERLRAEGMAEYGALPWFWHWVQSLTSAYVCISDADIKGELADLLELLWHYRAQHYLKGAWIGGRMRSLPVDLPRDRNVAFDYVQFGDFELPLPLSRVEFAGLLHYEASESTRQYALRTEPEEIRYSIQPATGGQPLHGRIYRTAYAATGGITERASEFDNEQHRWELTLPLTDAEGANRLYLFSPGEGYTEGDPRHESDAGDLLFHGHAVLGLYGPPVSSNRLVGVLPKGEWRFEGGRAYGELRQLYVALFMPGEFATQELSDYIALDSPGQDGMNGFVMEAIAKSDAAERGIHSIADFAAFIDERRPNWTGLHNGTDGLSVSYLTFGGDELKLSVQPDSSVTRTVRSD</sequence>
<gene>
    <name evidence="1" type="ORF">FHS18_006110</name>
</gene>
<name>A0A7W5B4H2_9BACL</name>
<dbReference type="Proteomes" id="UP000570361">
    <property type="component" value="Unassembled WGS sequence"/>
</dbReference>
<evidence type="ECO:0000313" key="2">
    <source>
        <dbReference type="Proteomes" id="UP000570361"/>
    </source>
</evidence>
<comment type="caution">
    <text evidence="1">The sequence shown here is derived from an EMBL/GenBank/DDBJ whole genome shotgun (WGS) entry which is preliminary data.</text>
</comment>